<evidence type="ECO:0000313" key="2">
    <source>
        <dbReference type="Proteomes" id="UP000593561"/>
    </source>
</evidence>
<dbReference type="AlphaFoldDB" id="A0A7J8T821"/>
<protein>
    <submittedName>
        <fullName evidence="1">Uncharacterized protein</fullName>
    </submittedName>
</protein>
<dbReference type="EMBL" id="JABFAC010237148">
    <property type="protein sequence ID" value="MBA0634160.1"/>
    <property type="molecule type" value="Genomic_DNA"/>
</dbReference>
<evidence type="ECO:0000313" key="1">
    <source>
        <dbReference type="EMBL" id="MBA0634160.1"/>
    </source>
</evidence>
<accession>A0A7J8T821</accession>
<dbReference type="Proteomes" id="UP000593561">
    <property type="component" value="Unassembled WGS sequence"/>
</dbReference>
<gene>
    <name evidence="1" type="ORF">Godav_025463</name>
</gene>
<sequence>MMPSLWLGMLNEIMLSLKPIVLKLLRQFWIRLVDNRIGTWL</sequence>
<organism evidence="1 2">
    <name type="scientific">Gossypium davidsonii</name>
    <name type="common">Davidson's cotton</name>
    <name type="synonym">Gossypium klotzschianum subsp. davidsonii</name>
    <dbReference type="NCBI Taxonomy" id="34287"/>
    <lineage>
        <taxon>Eukaryota</taxon>
        <taxon>Viridiplantae</taxon>
        <taxon>Streptophyta</taxon>
        <taxon>Embryophyta</taxon>
        <taxon>Tracheophyta</taxon>
        <taxon>Spermatophyta</taxon>
        <taxon>Magnoliopsida</taxon>
        <taxon>eudicotyledons</taxon>
        <taxon>Gunneridae</taxon>
        <taxon>Pentapetalae</taxon>
        <taxon>rosids</taxon>
        <taxon>malvids</taxon>
        <taxon>Malvales</taxon>
        <taxon>Malvaceae</taxon>
        <taxon>Malvoideae</taxon>
        <taxon>Gossypium</taxon>
    </lineage>
</organism>
<proteinExistence type="predicted"/>
<comment type="caution">
    <text evidence="1">The sequence shown here is derived from an EMBL/GenBank/DDBJ whole genome shotgun (WGS) entry which is preliminary data.</text>
</comment>
<reference evidence="1 2" key="1">
    <citation type="journal article" date="2019" name="Genome Biol. Evol.">
        <title>Insights into the evolution of the New World diploid cottons (Gossypium, subgenus Houzingenia) based on genome sequencing.</title>
        <authorList>
            <person name="Grover C.E."/>
            <person name="Arick M.A. 2nd"/>
            <person name="Thrash A."/>
            <person name="Conover J.L."/>
            <person name="Sanders W.S."/>
            <person name="Peterson D.G."/>
            <person name="Frelichowski J.E."/>
            <person name="Scheffler J.A."/>
            <person name="Scheffler B.E."/>
            <person name="Wendel J.F."/>
        </authorList>
    </citation>
    <scope>NUCLEOTIDE SEQUENCE [LARGE SCALE GENOMIC DNA]</scope>
    <source>
        <strain evidence="1">27</strain>
        <tissue evidence="1">Leaf</tissue>
    </source>
</reference>
<name>A0A7J8T821_GOSDV</name>
<keyword evidence="2" id="KW-1185">Reference proteome</keyword>